<evidence type="ECO:0000313" key="2">
    <source>
        <dbReference type="EMBL" id="UPW40938.1"/>
    </source>
</evidence>
<accession>A0A976N1U2</accession>
<name>A0A976N1U2_9VIRU</name>
<dbReference type="EMBL" id="OM869521">
    <property type="protein sequence ID" value="UPW40938.1"/>
    <property type="molecule type" value="Genomic_DNA"/>
</dbReference>
<organism evidence="2">
    <name type="scientific">Sigmofec virus UA08Rod_6079</name>
    <dbReference type="NCBI Taxonomy" id="2929450"/>
    <lineage>
        <taxon>Viruses</taxon>
        <taxon>Monodnaviria</taxon>
        <taxon>Sangervirae</taxon>
        <taxon>Phixviricota</taxon>
        <taxon>Malgrandaviricetes</taxon>
        <taxon>Petitvirales</taxon>
        <taxon>Microviridae</taxon>
    </lineage>
</organism>
<dbReference type="Pfam" id="PF23343">
    <property type="entry name" value="REP_ORF2-G2P"/>
    <property type="match status" value="1"/>
</dbReference>
<sequence>MPCLNPLKIRNPKYKPTKKNDGVYDLPEDPRDLSLLVPCGKCVECRRRRASDWRFRMHQEYKYSDKSFYFITMTFNDESLKRLINETSVDSVDADYNSVVIFAVRRFLERYRKKYKVSLRHLFVTELGGEYDRIHVHGLIIGSKTDVKFHHKRYGIPVYRSPELEKLWSYGFIYLEGCSERCVSYILKYIMKQDPQHPDYKPCLLVSPGLGKDYCNSSNIVIHHSIPGGMWYCVASSGWKVAMPRYYKLKIFTEEEREARRKELLDNPPPFVFHGREFDSEESYRLFIYNYFRRTLALKVSFRNVKKPRIIFENLQF</sequence>
<protein>
    <submittedName>
        <fullName evidence="2">Replication initiator protein</fullName>
    </submittedName>
</protein>
<evidence type="ECO:0000259" key="1">
    <source>
        <dbReference type="Pfam" id="PF23343"/>
    </source>
</evidence>
<proteinExistence type="predicted"/>
<reference evidence="2" key="1">
    <citation type="submission" date="2022-02" db="EMBL/GenBank/DDBJ databases">
        <title>Towards deciphering the DNA virus diversity associated with rodent species in the families Cricetidae and Heteromyidae.</title>
        <authorList>
            <person name="Lund M."/>
            <person name="Larsen B.B."/>
            <person name="Gryseels S."/>
            <person name="Kraberger S."/>
            <person name="Rowsey D.M."/>
            <person name="Steger L."/>
            <person name="Yule K.M."/>
            <person name="Upham N.S."/>
            <person name="Worobey M."/>
            <person name="Van Doorslaer K."/>
            <person name="Varsani A."/>
        </authorList>
    </citation>
    <scope>NUCLEOTIDE SEQUENCE</scope>
    <source>
        <strain evidence="2">UA08Rod_6079</strain>
    </source>
</reference>
<dbReference type="InterPro" id="IPR056906">
    <property type="entry name" value="ORF2/G2P_dom"/>
</dbReference>
<feature type="domain" description="Replication-associated protein ORF2/G2P" evidence="1">
    <location>
        <begin position="69"/>
        <end position="193"/>
    </location>
</feature>